<gene>
    <name evidence="3" type="ORF">SAMN02745941_00408</name>
</gene>
<dbReference type="Pfam" id="PF14317">
    <property type="entry name" value="YcxB"/>
    <property type="match status" value="1"/>
</dbReference>
<dbReference type="InterPro" id="IPR025588">
    <property type="entry name" value="YcxB-like_C"/>
</dbReference>
<accession>A0A1M5U548</accession>
<evidence type="ECO:0000313" key="3">
    <source>
        <dbReference type="EMBL" id="SHH57986.1"/>
    </source>
</evidence>
<evidence type="ECO:0000313" key="4">
    <source>
        <dbReference type="Proteomes" id="UP000184241"/>
    </source>
</evidence>
<dbReference type="EMBL" id="FQXU01000003">
    <property type="protein sequence ID" value="SHH57986.1"/>
    <property type="molecule type" value="Genomic_DNA"/>
</dbReference>
<feature type="transmembrane region" description="Helical" evidence="1">
    <location>
        <begin position="56"/>
        <end position="77"/>
    </location>
</feature>
<evidence type="ECO:0000259" key="2">
    <source>
        <dbReference type="Pfam" id="PF14317"/>
    </source>
</evidence>
<proteinExistence type="predicted"/>
<dbReference type="RefSeq" id="WP_073016205.1">
    <property type="nucleotide sequence ID" value="NZ_FQXU01000003.1"/>
</dbReference>
<organism evidence="3 4">
    <name type="scientific">Clostridium intestinale DSM 6191</name>
    <dbReference type="NCBI Taxonomy" id="1121320"/>
    <lineage>
        <taxon>Bacteria</taxon>
        <taxon>Bacillati</taxon>
        <taxon>Bacillota</taxon>
        <taxon>Clostridia</taxon>
        <taxon>Eubacteriales</taxon>
        <taxon>Clostridiaceae</taxon>
        <taxon>Clostridium</taxon>
    </lineage>
</organism>
<reference evidence="3 4" key="1">
    <citation type="submission" date="2016-11" db="EMBL/GenBank/DDBJ databases">
        <authorList>
            <person name="Jaros S."/>
            <person name="Januszkiewicz K."/>
            <person name="Wedrychowicz H."/>
        </authorList>
    </citation>
    <scope>NUCLEOTIDE SEQUENCE [LARGE SCALE GENOMIC DNA]</scope>
    <source>
        <strain evidence="3 4">DSM 6191</strain>
    </source>
</reference>
<feature type="domain" description="YcxB-like C-terminal" evidence="2">
    <location>
        <begin position="99"/>
        <end position="160"/>
    </location>
</feature>
<keyword evidence="1" id="KW-0472">Membrane</keyword>
<sequence length="170" mass="20036">MDSKKDIKIKGTLSLTDYSDLNKIYMRNIFKRMVAIVFISFLVMYGILFYKRYGVTFVVIASLLGSVFVYIAIYIATSIKTKRSFKKNSSNKFNYIYTINKNGIHVQSESGGRQYYWKDVTDSLKYNNLYIFYVSRSQSILIPERFFKDPTEHDTFKNFLFANFENPQID</sequence>
<keyword evidence="1" id="KW-0812">Transmembrane</keyword>
<dbReference type="Proteomes" id="UP000184241">
    <property type="component" value="Unassembled WGS sequence"/>
</dbReference>
<feature type="transmembrane region" description="Helical" evidence="1">
    <location>
        <begin position="33"/>
        <end position="50"/>
    </location>
</feature>
<evidence type="ECO:0000256" key="1">
    <source>
        <dbReference type="SAM" id="Phobius"/>
    </source>
</evidence>
<name>A0A1M5U548_9CLOT</name>
<dbReference type="AlphaFoldDB" id="A0A1M5U548"/>
<keyword evidence="1" id="KW-1133">Transmembrane helix</keyword>
<protein>
    <submittedName>
        <fullName evidence="3">YcxB-like protein</fullName>
    </submittedName>
</protein>